<name>A0A7J7MXV6_9MAGN</name>
<evidence type="ECO:0000313" key="3">
    <source>
        <dbReference type="Proteomes" id="UP000541444"/>
    </source>
</evidence>
<accession>A0A7J7MXV6</accession>
<evidence type="ECO:0000256" key="1">
    <source>
        <dbReference type="SAM" id="SignalP"/>
    </source>
</evidence>
<evidence type="ECO:0008006" key="4">
    <source>
        <dbReference type="Google" id="ProtNLM"/>
    </source>
</evidence>
<keyword evidence="1" id="KW-0732">Signal</keyword>
<evidence type="ECO:0000313" key="2">
    <source>
        <dbReference type="EMBL" id="KAF6159745.1"/>
    </source>
</evidence>
<feature type="chain" id="PRO_5029441996" description="Aminotransferase-like plant mobile domain-containing protein" evidence="1">
    <location>
        <begin position="22"/>
        <end position="177"/>
    </location>
</feature>
<protein>
    <recommendedName>
        <fullName evidence="4">Aminotransferase-like plant mobile domain-containing protein</fullName>
    </recommendedName>
</protein>
<comment type="caution">
    <text evidence="2">The sequence shown here is derived from an EMBL/GenBank/DDBJ whole genome shotgun (WGS) entry which is preliminary data.</text>
</comment>
<gene>
    <name evidence="2" type="ORF">GIB67_030003</name>
</gene>
<organism evidence="2 3">
    <name type="scientific">Kingdonia uniflora</name>
    <dbReference type="NCBI Taxonomy" id="39325"/>
    <lineage>
        <taxon>Eukaryota</taxon>
        <taxon>Viridiplantae</taxon>
        <taxon>Streptophyta</taxon>
        <taxon>Embryophyta</taxon>
        <taxon>Tracheophyta</taxon>
        <taxon>Spermatophyta</taxon>
        <taxon>Magnoliopsida</taxon>
        <taxon>Ranunculales</taxon>
        <taxon>Circaeasteraceae</taxon>
        <taxon>Kingdonia</taxon>
    </lineage>
</organism>
<dbReference type="EMBL" id="JACGCM010001188">
    <property type="protein sequence ID" value="KAF6159745.1"/>
    <property type="molecule type" value="Genomic_DNA"/>
</dbReference>
<feature type="signal peptide" evidence="1">
    <location>
        <begin position="1"/>
        <end position="21"/>
    </location>
</feature>
<reference evidence="2 3" key="1">
    <citation type="journal article" date="2020" name="IScience">
        <title>Genome Sequencing of the Endangered Kingdonia uniflora (Circaeasteraceae, Ranunculales) Reveals Potential Mechanisms of Evolutionary Specialization.</title>
        <authorList>
            <person name="Sun Y."/>
            <person name="Deng T."/>
            <person name="Zhang A."/>
            <person name="Moore M.J."/>
            <person name="Landis J.B."/>
            <person name="Lin N."/>
            <person name="Zhang H."/>
            <person name="Zhang X."/>
            <person name="Huang J."/>
            <person name="Zhang X."/>
            <person name="Sun H."/>
            <person name="Wang H."/>
        </authorList>
    </citation>
    <scope>NUCLEOTIDE SEQUENCE [LARGE SCALE GENOMIC DNA]</scope>
    <source>
        <strain evidence="2">TB1705</strain>
        <tissue evidence="2">Leaf</tissue>
    </source>
</reference>
<proteinExistence type="predicted"/>
<keyword evidence="3" id="KW-1185">Reference proteome</keyword>
<dbReference type="AlphaFoldDB" id="A0A7J7MXV6"/>
<sequence>MMGYLWFQTANDIALLGYLAAVTDLDKAAQYDWGSAILVSMYHGLDTAVTTEGAITGFSQLLELVPRLLFAWREGGTRPDPRWHIEWIWRHEMLPIQRLRDPPPMSSSYGVEELWYLTHVVIYVLYQAAMSIVVHDETSSHDESIMGRKDKRMKRDHPLGHYSIMQDYFKPNCTYEP</sequence>
<dbReference type="Proteomes" id="UP000541444">
    <property type="component" value="Unassembled WGS sequence"/>
</dbReference>